<evidence type="ECO:0000313" key="4">
    <source>
        <dbReference type="Proteomes" id="UP000254802"/>
    </source>
</evidence>
<name>A0A378N6F6_MANHA</name>
<organism evidence="3 4">
    <name type="scientific">Mannheimia haemolytica</name>
    <name type="common">Pasteurella haemolytica</name>
    <dbReference type="NCBI Taxonomy" id="75985"/>
    <lineage>
        <taxon>Bacteria</taxon>
        <taxon>Pseudomonadati</taxon>
        <taxon>Pseudomonadota</taxon>
        <taxon>Gammaproteobacteria</taxon>
        <taxon>Pasteurellales</taxon>
        <taxon>Pasteurellaceae</taxon>
        <taxon>Mannheimia</taxon>
    </lineage>
</organism>
<keyword evidence="1" id="KW-0378">Hydrolase</keyword>
<evidence type="ECO:0000256" key="1">
    <source>
        <dbReference type="ARBA" id="ARBA00022801"/>
    </source>
</evidence>
<dbReference type="CDD" id="cd04899">
    <property type="entry name" value="ACT_ACR-UUR-like_2"/>
    <property type="match status" value="1"/>
</dbReference>
<dbReference type="GO" id="GO:0008773">
    <property type="term" value="F:[protein-PII] uridylyltransferase activity"/>
    <property type="evidence" value="ECO:0007669"/>
    <property type="project" value="InterPro"/>
</dbReference>
<dbReference type="PANTHER" id="PTHR47320:SF1">
    <property type="entry name" value="BIFUNCTIONAL URIDYLYLTRANSFERASE_URIDYLYL-REMOVING ENZYME"/>
    <property type="match status" value="1"/>
</dbReference>
<dbReference type="InterPro" id="IPR045865">
    <property type="entry name" value="ACT-like_dom_sf"/>
</dbReference>
<keyword evidence="3" id="KW-0808">Transferase</keyword>
<gene>
    <name evidence="3" type="ORF">NCTC10638_03196</name>
</gene>
<dbReference type="PANTHER" id="PTHR47320">
    <property type="entry name" value="BIFUNCTIONAL URIDYLYLTRANSFERASE/URIDYLYL-REMOVING ENZYME"/>
    <property type="match status" value="1"/>
</dbReference>
<dbReference type="AlphaFoldDB" id="A0A378N6F6"/>
<sequence length="95" mass="11070">MKHLSFKRKTRLRFLPPSSKQQTEFELFTLDREGLLAQIGYIFNRLRLNLINAKITTIGERVEDFFVVSNDQGKALSEQEQLELKAILITELDSE</sequence>
<protein>
    <submittedName>
        <fullName evidence="3">PII uridylyl-transferase</fullName>
    </submittedName>
</protein>
<dbReference type="InterPro" id="IPR002912">
    <property type="entry name" value="ACT_dom"/>
</dbReference>
<evidence type="ECO:0000259" key="2">
    <source>
        <dbReference type="PROSITE" id="PS51671"/>
    </source>
</evidence>
<dbReference type="InterPro" id="IPR010043">
    <property type="entry name" value="UTase/UR"/>
</dbReference>
<dbReference type="SUPFAM" id="SSF55021">
    <property type="entry name" value="ACT-like"/>
    <property type="match status" value="1"/>
</dbReference>
<reference evidence="3 4" key="1">
    <citation type="submission" date="2018-06" db="EMBL/GenBank/DDBJ databases">
        <authorList>
            <consortium name="Pathogen Informatics"/>
            <person name="Doyle S."/>
        </authorList>
    </citation>
    <scope>NUCLEOTIDE SEQUENCE [LARGE SCALE GENOMIC DNA]</scope>
    <source>
        <strain evidence="3 4">NCTC10638</strain>
    </source>
</reference>
<proteinExistence type="predicted"/>
<accession>A0A378N6F6</accession>
<dbReference type="EMBL" id="UGPN01000002">
    <property type="protein sequence ID" value="STY64023.1"/>
    <property type="molecule type" value="Genomic_DNA"/>
</dbReference>
<dbReference type="Proteomes" id="UP000254802">
    <property type="component" value="Unassembled WGS sequence"/>
</dbReference>
<dbReference type="GO" id="GO:0016787">
    <property type="term" value="F:hydrolase activity"/>
    <property type="evidence" value="ECO:0007669"/>
    <property type="project" value="UniProtKB-KW"/>
</dbReference>
<dbReference type="PROSITE" id="PS51671">
    <property type="entry name" value="ACT"/>
    <property type="match status" value="1"/>
</dbReference>
<evidence type="ECO:0000313" key="3">
    <source>
        <dbReference type="EMBL" id="STY64023.1"/>
    </source>
</evidence>
<feature type="domain" description="ACT" evidence="2">
    <location>
        <begin position="24"/>
        <end position="95"/>
    </location>
</feature>